<comment type="caution">
    <text evidence="2">The sequence shown here is derived from an EMBL/GenBank/DDBJ whole genome shotgun (WGS) entry which is preliminary data.</text>
</comment>
<evidence type="ECO:0008006" key="3">
    <source>
        <dbReference type="Google" id="ProtNLM"/>
    </source>
</evidence>
<proteinExistence type="predicted"/>
<keyword evidence="1" id="KW-1133">Transmembrane helix</keyword>
<name>X1BD26_9ZZZZ</name>
<evidence type="ECO:0000313" key="2">
    <source>
        <dbReference type="EMBL" id="GAG93869.1"/>
    </source>
</evidence>
<evidence type="ECO:0000256" key="1">
    <source>
        <dbReference type="SAM" id="Phobius"/>
    </source>
</evidence>
<gene>
    <name evidence="2" type="ORF">S01H4_36627</name>
</gene>
<dbReference type="GO" id="GO:0030246">
    <property type="term" value="F:carbohydrate binding"/>
    <property type="evidence" value="ECO:0007669"/>
    <property type="project" value="InterPro"/>
</dbReference>
<keyword evidence="1" id="KW-0472">Membrane</keyword>
<reference evidence="2" key="1">
    <citation type="journal article" date="2014" name="Front. Microbiol.">
        <title>High frequency of phylogenetically diverse reductive dehalogenase-homologous genes in deep subseafloor sedimentary metagenomes.</title>
        <authorList>
            <person name="Kawai M."/>
            <person name="Futagami T."/>
            <person name="Toyoda A."/>
            <person name="Takaki Y."/>
            <person name="Nishi S."/>
            <person name="Hori S."/>
            <person name="Arai W."/>
            <person name="Tsubouchi T."/>
            <person name="Morono Y."/>
            <person name="Uchiyama I."/>
            <person name="Ito T."/>
            <person name="Fujiyama A."/>
            <person name="Inagaki F."/>
            <person name="Takami H."/>
        </authorList>
    </citation>
    <scope>NUCLEOTIDE SEQUENCE</scope>
    <source>
        <strain evidence="2">Expedition CK06-06</strain>
    </source>
</reference>
<accession>X1BD26</accession>
<dbReference type="InterPro" id="IPR013784">
    <property type="entry name" value="Carb-bd-like_fold"/>
</dbReference>
<keyword evidence="1" id="KW-0812">Transmembrane</keyword>
<dbReference type="EMBL" id="BART01019599">
    <property type="protein sequence ID" value="GAG93869.1"/>
    <property type="molecule type" value="Genomic_DNA"/>
</dbReference>
<dbReference type="AlphaFoldDB" id="X1BD26"/>
<organism evidence="2">
    <name type="scientific">marine sediment metagenome</name>
    <dbReference type="NCBI Taxonomy" id="412755"/>
    <lineage>
        <taxon>unclassified sequences</taxon>
        <taxon>metagenomes</taxon>
        <taxon>ecological metagenomes</taxon>
    </lineage>
</organism>
<sequence>MKKSIVYPGIIIVVVIVVLLAVLIPRWIGGKYGEVRGEAVDTLSGDSVWKIRIVVDGKSTLKYRYPTKTYYLTGIEPGSYTLKAVAPNYYDFSKDIQVKGGQNMVDISMKGKEIPDLQSIIVFSESLENGIQLEIRLVNSKG</sequence>
<dbReference type="Gene3D" id="2.60.40.1120">
    <property type="entry name" value="Carboxypeptidase-like, regulatory domain"/>
    <property type="match status" value="1"/>
</dbReference>
<dbReference type="SUPFAM" id="SSF49452">
    <property type="entry name" value="Starch-binding domain-like"/>
    <property type="match status" value="1"/>
</dbReference>
<protein>
    <recommendedName>
        <fullName evidence="3">PEGA domain-containing protein</fullName>
    </recommendedName>
</protein>
<feature type="transmembrane region" description="Helical" evidence="1">
    <location>
        <begin position="6"/>
        <end position="28"/>
    </location>
</feature>
<feature type="non-terminal residue" evidence="2">
    <location>
        <position position="142"/>
    </location>
</feature>